<gene>
    <name evidence="2" type="ORF">ACFOGJ_14840</name>
</gene>
<dbReference type="EMBL" id="JBHRTR010000028">
    <property type="protein sequence ID" value="MFC3228519.1"/>
    <property type="molecule type" value="Genomic_DNA"/>
</dbReference>
<dbReference type="Gene3D" id="3.10.450.50">
    <property type="match status" value="1"/>
</dbReference>
<dbReference type="Proteomes" id="UP001595528">
    <property type="component" value="Unassembled WGS sequence"/>
</dbReference>
<reference evidence="3" key="1">
    <citation type="journal article" date="2019" name="Int. J. Syst. Evol. Microbiol.">
        <title>The Global Catalogue of Microorganisms (GCM) 10K type strain sequencing project: providing services to taxonomists for standard genome sequencing and annotation.</title>
        <authorList>
            <consortium name="The Broad Institute Genomics Platform"/>
            <consortium name="The Broad Institute Genome Sequencing Center for Infectious Disease"/>
            <person name="Wu L."/>
            <person name="Ma J."/>
        </authorList>
    </citation>
    <scope>NUCLEOTIDE SEQUENCE [LARGE SCALE GENOMIC DNA]</scope>
    <source>
        <strain evidence="3">KCTC 42964</strain>
    </source>
</reference>
<keyword evidence="3" id="KW-1185">Reference proteome</keyword>
<dbReference type="Pfam" id="PF12680">
    <property type="entry name" value="SnoaL_2"/>
    <property type="match status" value="1"/>
</dbReference>
<protein>
    <submittedName>
        <fullName evidence="2">Nuclear transport factor 2 family protein</fullName>
    </submittedName>
</protein>
<organism evidence="2 3">
    <name type="scientific">Marinibaculum pumilum</name>
    <dbReference type="NCBI Taxonomy" id="1766165"/>
    <lineage>
        <taxon>Bacteria</taxon>
        <taxon>Pseudomonadati</taxon>
        <taxon>Pseudomonadota</taxon>
        <taxon>Alphaproteobacteria</taxon>
        <taxon>Rhodospirillales</taxon>
        <taxon>Rhodospirillaceae</taxon>
        <taxon>Marinibaculum</taxon>
    </lineage>
</organism>
<name>A0ABV7L281_9PROT</name>
<dbReference type="PANTHER" id="PTHR41252">
    <property type="entry name" value="BLR2505 PROTEIN"/>
    <property type="match status" value="1"/>
</dbReference>
<accession>A0ABV7L281</accession>
<dbReference type="InterPro" id="IPR037401">
    <property type="entry name" value="SnoaL-like"/>
</dbReference>
<evidence type="ECO:0000313" key="3">
    <source>
        <dbReference type="Proteomes" id="UP001595528"/>
    </source>
</evidence>
<proteinExistence type="predicted"/>
<dbReference type="InterPro" id="IPR032710">
    <property type="entry name" value="NTF2-like_dom_sf"/>
</dbReference>
<evidence type="ECO:0000259" key="1">
    <source>
        <dbReference type="Pfam" id="PF12680"/>
    </source>
</evidence>
<dbReference type="PANTHER" id="PTHR41252:SF1">
    <property type="entry name" value="BLR2505 PROTEIN"/>
    <property type="match status" value="1"/>
</dbReference>
<feature type="domain" description="SnoaL-like" evidence="1">
    <location>
        <begin position="25"/>
        <end position="118"/>
    </location>
</feature>
<sequence length="141" mass="16378">MSAADNKRIMQEIFGAGDRADRRRLFLARLADEVTMEVTGSHSWSQVFRGKERVLADLYGYLHTLLREPGRTDAFRFIADGDWVVVEAKGDMVRADGTPYRNDYCLLYRLKDGRILEMKEYQDSLLCERVLGPYPQDRKRP</sequence>
<dbReference type="RefSeq" id="WP_379901704.1">
    <property type="nucleotide sequence ID" value="NZ_JBHRTR010000028.1"/>
</dbReference>
<comment type="caution">
    <text evidence="2">The sequence shown here is derived from an EMBL/GenBank/DDBJ whole genome shotgun (WGS) entry which is preliminary data.</text>
</comment>
<dbReference type="SUPFAM" id="SSF54427">
    <property type="entry name" value="NTF2-like"/>
    <property type="match status" value="1"/>
</dbReference>
<evidence type="ECO:0000313" key="2">
    <source>
        <dbReference type="EMBL" id="MFC3228519.1"/>
    </source>
</evidence>